<dbReference type="SUPFAM" id="SSF54523">
    <property type="entry name" value="Pili subunits"/>
    <property type="match status" value="1"/>
</dbReference>
<evidence type="ECO:0000256" key="1">
    <source>
        <dbReference type="ARBA" id="ARBA00004241"/>
    </source>
</evidence>
<keyword evidence="5" id="KW-1185">Reference proteome</keyword>
<reference evidence="4 5" key="1">
    <citation type="submission" date="2023-06" db="EMBL/GenBank/DDBJ databases">
        <title>Sporosarcina sp. nov., isolated from Korean traditional fermented seafood 'Jeotgal'.</title>
        <authorList>
            <person name="Yang A.I."/>
            <person name="Shin N.-R."/>
        </authorList>
    </citation>
    <scope>NUCLEOTIDE SEQUENCE [LARGE SCALE GENOMIC DNA]</scope>
    <source>
        <strain evidence="4 5">KCTC13119</strain>
    </source>
</reference>
<organism evidence="4 5">
    <name type="scientific">Sporosarcina saromensis</name>
    <dbReference type="NCBI Taxonomy" id="359365"/>
    <lineage>
        <taxon>Bacteria</taxon>
        <taxon>Bacillati</taxon>
        <taxon>Bacillota</taxon>
        <taxon>Bacilli</taxon>
        <taxon>Bacillales</taxon>
        <taxon>Caryophanaceae</taxon>
        <taxon>Sporosarcina</taxon>
    </lineage>
</organism>
<gene>
    <name evidence="4" type="primary">comGD</name>
    <name evidence="4" type="ORF">QT711_03045</name>
</gene>
<sequence>MLHQMQAMETTNERGFTFLELLLVLSVVGIVSMTILYVGNRWFTEQSEKEAVDAFIATIHHAQAYAIGHETATAVRFRNSGKSYSLFTPHTTTYSTTDFPADMKWVAGGNRISAIEFQSNGRIAKPGTIILRTSTGNIRLTLQLEHGRVFVYEE</sequence>
<protein>
    <submittedName>
        <fullName evidence="4">Competence type IV pilus minor pilin ComGD</fullName>
    </submittedName>
</protein>
<evidence type="ECO:0000256" key="3">
    <source>
        <dbReference type="SAM" id="Phobius"/>
    </source>
</evidence>
<name>A0ABU4G5A4_9BACL</name>
<dbReference type="EMBL" id="JAUBDI010000002">
    <property type="protein sequence ID" value="MDW0112146.1"/>
    <property type="molecule type" value="Genomic_DNA"/>
</dbReference>
<keyword evidence="3" id="KW-1133">Transmembrane helix</keyword>
<proteinExistence type="predicted"/>
<feature type="transmembrane region" description="Helical" evidence="3">
    <location>
        <begin position="15"/>
        <end position="39"/>
    </location>
</feature>
<comment type="caution">
    <text evidence="4">The sequence shown here is derived from an EMBL/GenBank/DDBJ whole genome shotgun (WGS) entry which is preliminary data.</text>
</comment>
<keyword evidence="3" id="KW-0812">Transmembrane</keyword>
<dbReference type="NCBIfam" id="NF040982">
    <property type="entry name" value="ComGD"/>
    <property type="match status" value="1"/>
</dbReference>
<evidence type="ECO:0000256" key="2">
    <source>
        <dbReference type="ARBA" id="ARBA00023287"/>
    </source>
</evidence>
<dbReference type="PIRSF" id="PIRSF021292">
    <property type="entry name" value="Competence_ComGD"/>
    <property type="match status" value="1"/>
</dbReference>
<dbReference type="InterPro" id="IPR016785">
    <property type="entry name" value="ComGD"/>
</dbReference>
<accession>A0ABU4G5A4</accession>
<dbReference type="Pfam" id="PF07963">
    <property type="entry name" value="N_methyl"/>
    <property type="match status" value="1"/>
</dbReference>
<dbReference type="NCBIfam" id="TIGR02532">
    <property type="entry name" value="IV_pilin_GFxxxE"/>
    <property type="match status" value="1"/>
</dbReference>
<dbReference type="InterPro" id="IPR012902">
    <property type="entry name" value="N_methyl_site"/>
</dbReference>
<keyword evidence="2" id="KW-0178">Competence</keyword>
<evidence type="ECO:0000313" key="4">
    <source>
        <dbReference type="EMBL" id="MDW0112146.1"/>
    </source>
</evidence>
<keyword evidence="3" id="KW-0472">Membrane</keyword>
<dbReference type="InterPro" id="IPR045584">
    <property type="entry name" value="Pilin-like"/>
</dbReference>
<evidence type="ECO:0000313" key="5">
    <source>
        <dbReference type="Proteomes" id="UP001282284"/>
    </source>
</evidence>
<dbReference type="Proteomes" id="UP001282284">
    <property type="component" value="Unassembled WGS sequence"/>
</dbReference>
<comment type="subcellular location">
    <subcellularLocation>
        <location evidence="1">Cell surface</location>
    </subcellularLocation>
</comment>